<gene>
    <name evidence="2" type="ORF">BSTOLATCC_MIC16681</name>
</gene>
<organism evidence="2 3">
    <name type="scientific">Blepharisma stoltei</name>
    <dbReference type="NCBI Taxonomy" id="1481888"/>
    <lineage>
        <taxon>Eukaryota</taxon>
        <taxon>Sar</taxon>
        <taxon>Alveolata</taxon>
        <taxon>Ciliophora</taxon>
        <taxon>Postciliodesmatophora</taxon>
        <taxon>Heterotrichea</taxon>
        <taxon>Heterotrichida</taxon>
        <taxon>Blepharismidae</taxon>
        <taxon>Blepharisma</taxon>
    </lineage>
</organism>
<name>A0AAU9ISW6_9CILI</name>
<dbReference type="AlphaFoldDB" id="A0AAU9ISW6"/>
<evidence type="ECO:0000313" key="2">
    <source>
        <dbReference type="EMBL" id="CAG9316573.1"/>
    </source>
</evidence>
<reference evidence="2" key="1">
    <citation type="submission" date="2021-09" db="EMBL/GenBank/DDBJ databases">
        <authorList>
            <consortium name="AG Swart"/>
            <person name="Singh M."/>
            <person name="Singh A."/>
            <person name="Seah K."/>
            <person name="Emmerich C."/>
        </authorList>
    </citation>
    <scope>NUCLEOTIDE SEQUENCE</scope>
    <source>
        <strain evidence="2">ATCC30299</strain>
    </source>
</reference>
<evidence type="ECO:0000256" key="1">
    <source>
        <dbReference type="SAM" id="Coils"/>
    </source>
</evidence>
<feature type="coiled-coil region" evidence="1">
    <location>
        <begin position="11"/>
        <end position="89"/>
    </location>
</feature>
<keyword evidence="3" id="KW-1185">Reference proteome</keyword>
<sequence length="303" mass="35522">MKHFFHKKEVHTTSKSRVQELEEELQQAYEQIRKLQIMNEENQDEEESKDLKSKLRIMTTKFANVRKERDTLKKENKQLQTEIMELQSHIRHMVPGFQNSSNTFPLLNELGSLTDEFYKCDCQDLFFEVLSPELSIEGIIYFFRTSFSRINDFVNNYFSPTEDQIKRTTGLESLDGPILNVLRKSYQVSWKRLANICFDKVSINRTVEDIQRVLNLGKCDNQLVKYLKKLEELVFCYYISDPPLTCPWESIGEIIQFNSLLHDAIDGFVRPGDQCYVLLPIIHKYSGEVVAKAGVLHIDYELN</sequence>
<dbReference type="Proteomes" id="UP001162131">
    <property type="component" value="Unassembled WGS sequence"/>
</dbReference>
<protein>
    <submittedName>
        <fullName evidence="2">Uncharacterized protein</fullName>
    </submittedName>
</protein>
<accession>A0AAU9ISW6</accession>
<comment type="caution">
    <text evidence="2">The sequence shown here is derived from an EMBL/GenBank/DDBJ whole genome shotgun (WGS) entry which is preliminary data.</text>
</comment>
<evidence type="ECO:0000313" key="3">
    <source>
        <dbReference type="Proteomes" id="UP001162131"/>
    </source>
</evidence>
<keyword evidence="1" id="KW-0175">Coiled coil</keyword>
<dbReference type="EMBL" id="CAJZBQ010000016">
    <property type="protein sequence ID" value="CAG9316573.1"/>
    <property type="molecule type" value="Genomic_DNA"/>
</dbReference>
<dbReference type="SUPFAM" id="SSF57997">
    <property type="entry name" value="Tropomyosin"/>
    <property type="match status" value="1"/>
</dbReference>
<proteinExistence type="predicted"/>